<evidence type="ECO:0000313" key="4">
    <source>
        <dbReference type="EMBL" id="GLO67127.1"/>
    </source>
</evidence>
<feature type="DNA-binding region" description="H-T-H motif" evidence="2">
    <location>
        <begin position="30"/>
        <end position="49"/>
    </location>
</feature>
<evidence type="ECO:0000256" key="2">
    <source>
        <dbReference type="PROSITE-ProRule" id="PRU00335"/>
    </source>
</evidence>
<proteinExistence type="predicted"/>
<dbReference type="SUPFAM" id="SSF46689">
    <property type="entry name" value="Homeodomain-like"/>
    <property type="match status" value="1"/>
</dbReference>
<evidence type="ECO:0000259" key="3">
    <source>
        <dbReference type="PROSITE" id="PS50977"/>
    </source>
</evidence>
<dbReference type="InterPro" id="IPR009057">
    <property type="entry name" value="Homeodomain-like_sf"/>
</dbReference>
<keyword evidence="1 2" id="KW-0238">DNA-binding</keyword>
<reference evidence="4 5" key="1">
    <citation type="submission" date="2023-02" db="EMBL/GenBank/DDBJ databases">
        <title>Oceanobacillus kimchii IFOP_LL358 isolated form Alexandrium catenella lab strain.</title>
        <authorList>
            <person name="Gajardo G."/>
            <person name="Ueki S."/>
            <person name="Maruyama F."/>
        </authorList>
    </citation>
    <scope>NUCLEOTIDE SEQUENCE [LARGE SCALE GENOMIC DNA]</scope>
    <source>
        <strain evidence="4 5">IFOP_LL358</strain>
    </source>
</reference>
<dbReference type="InterPro" id="IPR001647">
    <property type="entry name" value="HTH_TetR"/>
</dbReference>
<gene>
    <name evidence="4" type="ORF">MACH08_29110</name>
</gene>
<dbReference type="PROSITE" id="PS50977">
    <property type="entry name" value="HTH_TETR_2"/>
    <property type="match status" value="1"/>
</dbReference>
<comment type="caution">
    <text evidence="4">The sequence shown here is derived from an EMBL/GenBank/DDBJ whole genome shotgun (WGS) entry which is preliminary data.</text>
</comment>
<dbReference type="RefSeq" id="WP_077597257.1">
    <property type="nucleotide sequence ID" value="NZ_BSKO01000001.1"/>
</dbReference>
<feature type="domain" description="HTH tetR-type" evidence="3">
    <location>
        <begin position="7"/>
        <end position="67"/>
    </location>
</feature>
<dbReference type="Gene3D" id="1.10.10.60">
    <property type="entry name" value="Homeodomain-like"/>
    <property type="match status" value="1"/>
</dbReference>
<dbReference type="InterPro" id="IPR050109">
    <property type="entry name" value="HTH-type_TetR-like_transc_reg"/>
</dbReference>
<dbReference type="SUPFAM" id="SSF48498">
    <property type="entry name" value="Tetracyclin repressor-like, C-terminal domain"/>
    <property type="match status" value="1"/>
</dbReference>
<dbReference type="InterPro" id="IPR036271">
    <property type="entry name" value="Tet_transcr_reg_TetR-rel_C_sf"/>
</dbReference>
<evidence type="ECO:0000313" key="5">
    <source>
        <dbReference type="Proteomes" id="UP001275436"/>
    </source>
</evidence>
<dbReference type="EMBL" id="BSKO01000001">
    <property type="protein sequence ID" value="GLO67127.1"/>
    <property type="molecule type" value="Genomic_DNA"/>
</dbReference>
<dbReference type="Proteomes" id="UP001275436">
    <property type="component" value="Unassembled WGS sequence"/>
</dbReference>
<dbReference type="PANTHER" id="PTHR30055">
    <property type="entry name" value="HTH-TYPE TRANSCRIPTIONAL REGULATOR RUTR"/>
    <property type="match status" value="1"/>
</dbReference>
<dbReference type="PANTHER" id="PTHR30055:SF226">
    <property type="entry name" value="HTH-TYPE TRANSCRIPTIONAL REGULATOR PKSA"/>
    <property type="match status" value="1"/>
</dbReference>
<organism evidence="4 5">
    <name type="scientific">Oceanobacillus kimchii</name>
    <dbReference type="NCBI Taxonomy" id="746691"/>
    <lineage>
        <taxon>Bacteria</taxon>
        <taxon>Bacillati</taxon>
        <taxon>Bacillota</taxon>
        <taxon>Bacilli</taxon>
        <taxon>Bacillales</taxon>
        <taxon>Bacillaceae</taxon>
        <taxon>Oceanobacillus</taxon>
    </lineage>
</organism>
<dbReference type="Pfam" id="PF00440">
    <property type="entry name" value="TetR_N"/>
    <property type="match status" value="1"/>
</dbReference>
<keyword evidence="5" id="KW-1185">Reference proteome</keyword>
<accession>A0ABQ5TLT2</accession>
<name>A0ABQ5TLT2_9BACI</name>
<dbReference type="PRINTS" id="PR00455">
    <property type="entry name" value="HTHTETR"/>
</dbReference>
<evidence type="ECO:0000256" key="1">
    <source>
        <dbReference type="ARBA" id="ARBA00023125"/>
    </source>
</evidence>
<sequence length="191" mass="22470">MPRNKDEDSKERILQVAEELFMKKGYRSVTTREISAKCKISQPALYYHYPDKESLYIAMLTRFVKRIKSKLNVISDEPLEQRLRLMLEILANEHPTSIMIMVHDISVEFKHENKHNIYLLWRGAYLEPFINVFEELKERGKLRKHIAPEEAARFCLLTMGQTISTWTNNTHSLSTQYDLLVDFILHGTVNS</sequence>
<protein>
    <submittedName>
        <fullName evidence="4">TetR family transcriptional regulator</fullName>
    </submittedName>
</protein>
<dbReference type="Gene3D" id="1.10.357.10">
    <property type="entry name" value="Tetracycline Repressor, domain 2"/>
    <property type="match status" value="1"/>
</dbReference>